<accession>A0A1I5U664</accession>
<feature type="transmembrane region" description="Helical" evidence="1">
    <location>
        <begin position="48"/>
        <end position="67"/>
    </location>
</feature>
<gene>
    <name evidence="2" type="ORF">SAMN05444277_10393</name>
</gene>
<dbReference type="Proteomes" id="UP000199031">
    <property type="component" value="Unassembled WGS sequence"/>
</dbReference>
<dbReference type="AlphaFoldDB" id="A0A1I5U664"/>
<evidence type="ECO:0000256" key="1">
    <source>
        <dbReference type="SAM" id="Phobius"/>
    </source>
</evidence>
<name>A0A1I5U664_9BACT</name>
<dbReference type="EMBL" id="FOXQ01000003">
    <property type="protein sequence ID" value="SFP90762.1"/>
    <property type="molecule type" value="Genomic_DNA"/>
</dbReference>
<protein>
    <submittedName>
        <fullName evidence="2">Outer membrane protein beta-barrel domain-containing protein</fullName>
    </submittedName>
</protein>
<keyword evidence="1" id="KW-0472">Membrane</keyword>
<keyword evidence="1" id="KW-0812">Transmembrane</keyword>
<keyword evidence="3" id="KW-1185">Reference proteome</keyword>
<evidence type="ECO:0000313" key="3">
    <source>
        <dbReference type="Proteomes" id="UP000199031"/>
    </source>
</evidence>
<organism evidence="2 3">
    <name type="scientific">Parafilimonas terrae</name>
    <dbReference type="NCBI Taxonomy" id="1465490"/>
    <lineage>
        <taxon>Bacteria</taxon>
        <taxon>Pseudomonadati</taxon>
        <taxon>Bacteroidota</taxon>
        <taxon>Chitinophagia</taxon>
        <taxon>Chitinophagales</taxon>
        <taxon>Chitinophagaceae</taxon>
        <taxon>Parafilimonas</taxon>
    </lineage>
</organism>
<reference evidence="2 3" key="1">
    <citation type="submission" date="2016-10" db="EMBL/GenBank/DDBJ databases">
        <authorList>
            <person name="de Groot N.N."/>
        </authorList>
    </citation>
    <scope>NUCLEOTIDE SEQUENCE [LARGE SCALE GENOMIC DNA]</scope>
    <source>
        <strain evidence="2 3">DSM 28286</strain>
    </source>
</reference>
<dbReference type="OrthoDB" id="1523584at2"/>
<keyword evidence="1" id="KW-1133">Transmembrane helix</keyword>
<sequence>MLYNNDDFEKLFRKAAKGYPLKTDSANWDDLAAKLETSQKTAVKKNKWTYSLIILLPVLITVSLLVYRFNTNTNDNNIAKEAASASIPPIIKGSLKDEVPGSSSNVAAVTKEPVLENQAVHTEKQYLLPAEINILGSNTNINTGSFNESFKTISNINLPERILYNEDIMPVQSVNAEPAMQKERLKNEMGSEIAADDAANAPESNQIKLKLEKRIYGVAYGGPELTSVKFQRASSPGYRLGVALGYKINNRFNIEVGLQRERIDFYSDGRYIDTSLLKIQKGNDVEKAYASSKITSVPLKLKYNFWQKKNSSFFIGAGVNAVIITHSERYNYAVSKNGVQGYMSKQYSALTMPKYFSGVSFSGGYQTKVAGDWSIKAEPYYQAPVKNFGVGKIPVSNFGIDIGIIKDLK</sequence>
<evidence type="ECO:0000313" key="2">
    <source>
        <dbReference type="EMBL" id="SFP90762.1"/>
    </source>
</evidence>
<dbReference type="InterPro" id="IPR011250">
    <property type="entry name" value="OMP/PagP_B-barrel"/>
</dbReference>
<dbReference type="Gene3D" id="2.40.160.20">
    <property type="match status" value="1"/>
</dbReference>
<proteinExistence type="predicted"/>
<dbReference type="SUPFAM" id="SSF56925">
    <property type="entry name" value="OMPA-like"/>
    <property type="match status" value="1"/>
</dbReference>
<dbReference type="STRING" id="1465490.SAMN05444277_10393"/>